<dbReference type="InterPro" id="IPR008681">
    <property type="entry name" value="Neg-reg_MecA"/>
</dbReference>
<evidence type="ECO:0000313" key="3">
    <source>
        <dbReference type="Proteomes" id="UP000724149"/>
    </source>
</evidence>
<evidence type="ECO:0000313" key="2">
    <source>
        <dbReference type="EMBL" id="MBM6923003.1"/>
    </source>
</evidence>
<reference evidence="2 3" key="1">
    <citation type="journal article" date="2021" name="Sci. Rep.">
        <title>The distribution of antibiotic resistance genes in chicken gut microbiota commensals.</title>
        <authorList>
            <person name="Juricova H."/>
            <person name="Matiasovicova J."/>
            <person name="Kubasova T."/>
            <person name="Cejkova D."/>
            <person name="Rychlik I."/>
        </authorList>
    </citation>
    <scope>NUCLEOTIDE SEQUENCE [LARGE SCALE GENOMIC DNA]</scope>
    <source>
        <strain evidence="2 3">An564</strain>
    </source>
</reference>
<dbReference type="EMBL" id="JACSNR010000004">
    <property type="protein sequence ID" value="MBM6923003.1"/>
    <property type="molecule type" value="Genomic_DNA"/>
</dbReference>
<gene>
    <name evidence="2" type="ORF">H9X81_04765</name>
</gene>
<comment type="caution">
    <text evidence="2">The sequence shown here is derived from an EMBL/GenBank/DDBJ whole genome shotgun (WGS) entry which is preliminary data.</text>
</comment>
<dbReference type="Proteomes" id="UP000724149">
    <property type="component" value="Unassembled WGS sequence"/>
</dbReference>
<dbReference type="Pfam" id="PF05389">
    <property type="entry name" value="MecA"/>
    <property type="match status" value="2"/>
</dbReference>
<comment type="similarity">
    <text evidence="1">Belongs to the MecA family.</text>
</comment>
<accession>A0ABS2GLN5</accession>
<sequence length="184" mass="20547">MTIKKLSPDKVRITLSHEELAAYEIDWDHLGPDDEPTRELLLQLLDSAWQTAGFRPDEGQIYIEALPTENGCVLILSKAHASDTLESICTPVIFRFEHAEDLLAGARQLFQLYSHRIFRSSLYQCAGGCLLLIRPLDQTSQESVMLLAEYGTLAARGELAAAVIQEHCPALIEENALERLCTPQ</sequence>
<dbReference type="Gene3D" id="3.30.70.1950">
    <property type="match status" value="1"/>
</dbReference>
<name>A0ABS2GLN5_9FIRM</name>
<organism evidence="2 3">
    <name type="scientific">Hydrogenoanaerobacterium saccharovorans</name>
    <dbReference type="NCBI Taxonomy" id="474960"/>
    <lineage>
        <taxon>Bacteria</taxon>
        <taxon>Bacillati</taxon>
        <taxon>Bacillota</taxon>
        <taxon>Clostridia</taxon>
        <taxon>Eubacteriales</taxon>
        <taxon>Oscillospiraceae</taxon>
        <taxon>Hydrogenoanaerobacterium</taxon>
    </lineage>
</organism>
<evidence type="ECO:0000256" key="1">
    <source>
        <dbReference type="ARBA" id="ARBA00005397"/>
    </source>
</evidence>
<dbReference type="RefSeq" id="WP_177502314.1">
    <property type="nucleotide sequence ID" value="NZ_JACSNR010000004.1"/>
</dbReference>
<protein>
    <submittedName>
        <fullName evidence="2">Adaptor protein MecA</fullName>
    </submittedName>
</protein>
<dbReference type="InterPro" id="IPR038471">
    <property type="entry name" value="MecA_C_sf"/>
</dbReference>
<proteinExistence type="inferred from homology"/>
<keyword evidence="3" id="KW-1185">Reference proteome</keyword>